<dbReference type="Proteomes" id="UP000005087">
    <property type="component" value="Chromosome"/>
</dbReference>
<dbReference type="AlphaFoldDB" id="I1CYL5"/>
<sequence>MRKKFGLLEPLGVLLGIQGIGGTVNNILGDGPSWFLLNHVDALEGYRLPLHVVMAVLGVLLVLGPQLRK</sequence>
<reference evidence="2 3" key="1">
    <citation type="submission" date="2011-09" db="EMBL/GenBank/DDBJ databases">
        <authorList>
            <consortium name="US DOE Joint Genome Institute (JGI-PGF)"/>
            <person name="Lucas S."/>
            <person name="Han J."/>
            <person name="Lapidus A."/>
            <person name="Cheng J.-F."/>
            <person name="Goodwin L."/>
            <person name="Pitluck S."/>
            <person name="Peters L."/>
            <person name="Land M.L."/>
            <person name="Hauser L."/>
            <person name="Brambilla E."/>
            <person name="Klenk H.-P."/>
            <person name="Woyke T.J."/>
        </authorList>
    </citation>
    <scope>NUCLEOTIDE SEQUENCE [LARGE SCALE GENOMIC DNA]</scope>
    <source>
        <strain evidence="2 3">K62</strain>
    </source>
</reference>
<feature type="transmembrane region" description="Helical" evidence="1">
    <location>
        <begin position="7"/>
        <end position="28"/>
    </location>
</feature>
<organism evidence="2 3">
    <name type="scientific">Saccharomonospora glauca K62</name>
    <dbReference type="NCBI Taxonomy" id="928724"/>
    <lineage>
        <taxon>Bacteria</taxon>
        <taxon>Bacillati</taxon>
        <taxon>Actinomycetota</taxon>
        <taxon>Actinomycetes</taxon>
        <taxon>Pseudonocardiales</taxon>
        <taxon>Pseudonocardiaceae</taxon>
        <taxon>Saccharomonospora</taxon>
    </lineage>
</organism>
<evidence type="ECO:0000313" key="3">
    <source>
        <dbReference type="Proteomes" id="UP000005087"/>
    </source>
</evidence>
<dbReference type="EMBL" id="CM001484">
    <property type="protein sequence ID" value="EIE97789.1"/>
    <property type="molecule type" value="Genomic_DNA"/>
</dbReference>
<evidence type="ECO:0000256" key="1">
    <source>
        <dbReference type="SAM" id="Phobius"/>
    </source>
</evidence>
<reference evidence="3" key="2">
    <citation type="submission" date="2012-01" db="EMBL/GenBank/DDBJ databases">
        <title>Noncontiguous Finished sequence of chromosome of Saccharomonospora glauca K62.</title>
        <authorList>
            <consortium name="US DOE Joint Genome Institute"/>
            <person name="Lucas S."/>
            <person name="Han J."/>
            <person name="Lapidus A."/>
            <person name="Cheng J.-F."/>
            <person name="Goodwin L."/>
            <person name="Pitluck S."/>
            <person name="Peters L."/>
            <person name="Mikhailova N."/>
            <person name="Held B."/>
            <person name="Detter J.C."/>
            <person name="Han C."/>
            <person name="Tapia R."/>
            <person name="Land M."/>
            <person name="Hauser L."/>
            <person name="Kyrpides N."/>
            <person name="Ivanova N."/>
            <person name="Pagani I."/>
            <person name="Brambilla E.-M."/>
            <person name="Klenk H.-P."/>
            <person name="Woyke T."/>
        </authorList>
    </citation>
    <scope>NUCLEOTIDE SEQUENCE [LARGE SCALE GENOMIC DNA]</scope>
    <source>
        <strain evidence="3">K62</strain>
    </source>
</reference>
<gene>
    <name evidence="2" type="ORF">SacglDRAFT_00850</name>
</gene>
<evidence type="ECO:0000313" key="2">
    <source>
        <dbReference type="EMBL" id="EIE97789.1"/>
    </source>
</evidence>
<proteinExistence type="predicted"/>
<dbReference type="HOGENOM" id="CLU_201279_0_0_11"/>
<feature type="transmembrane region" description="Helical" evidence="1">
    <location>
        <begin position="48"/>
        <end position="67"/>
    </location>
</feature>
<keyword evidence="1" id="KW-0472">Membrane</keyword>
<accession>I1CYL5</accession>
<name>I1CYL5_9PSEU</name>
<keyword evidence="1" id="KW-0812">Transmembrane</keyword>
<keyword evidence="1" id="KW-1133">Transmembrane helix</keyword>
<protein>
    <submittedName>
        <fullName evidence="2">Uncharacterized protein</fullName>
    </submittedName>
</protein>
<dbReference type="RefSeq" id="WP_005461949.1">
    <property type="nucleotide sequence ID" value="NZ_CM001484.1"/>
</dbReference>
<keyword evidence="3" id="KW-1185">Reference proteome</keyword>